<accession>A0A8J3J4P0</accession>
<feature type="transmembrane region" description="Helical" evidence="1">
    <location>
        <begin position="94"/>
        <end position="116"/>
    </location>
</feature>
<reference evidence="2" key="1">
    <citation type="submission" date="2021-01" db="EMBL/GenBank/DDBJ databases">
        <title>Whole genome shotgun sequence of Actinocatenispora rupis NBRC 107355.</title>
        <authorList>
            <person name="Komaki H."/>
            <person name="Tamura T."/>
        </authorList>
    </citation>
    <scope>NUCLEOTIDE SEQUENCE</scope>
    <source>
        <strain evidence="2">NBRC 107355</strain>
    </source>
</reference>
<evidence type="ECO:0008006" key="4">
    <source>
        <dbReference type="Google" id="ProtNLM"/>
    </source>
</evidence>
<protein>
    <recommendedName>
        <fullName evidence="4">DUF1453 domain-containing protein</fullName>
    </recommendedName>
</protein>
<feature type="transmembrane region" description="Helical" evidence="1">
    <location>
        <begin position="54"/>
        <end position="73"/>
    </location>
</feature>
<feature type="transmembrane region" description="Helical" evidence="1">
    <location>
        <begin position="122"/>
        <end position="143"/>
    </location>
</feature>
<evidence type="ECO:0000256" key="1">
    <source>
        <dbReference type="SAM" id="Phobius"/>
    </source>
</evidence>
<comment type="caution">
    <text evidence="2">The sequence shown here is derived from an EMBL/GenBank/DDBJ whole genome shotgun (WGS) entry which is preliminary data.</text>
</comment>
<gene>
    <name evidence="2" type="ORF">Aru02nite_29740</name>
</gene>
<evidence type="ECO:0000313" key="2">
    <source>
        <dbReference type="EMBL" id="GID12085.1"/>
    </source>
</evidence>
<keyword evidence="1" id="KW-0812">Transmembrane</keyword>
<evidence type="ECO:0000313" key="3">
    <source>
        <dbReference type="Proteomes" id="UP000612808"/>
    </source>
</evidence>
<organism evidence="2 3">
    <name type="scientific">Actinocatenispora rupis</name>
    <dbReference type="NCBI Taxonomy" id="519421"/>
    <lineage>
        <taxon>Bacteria</taxon>
        <taxon>Bacillati</taxon>
        <taxon>Actinomycetota</taxon>
        <taxon>Actinomycetes</taxon>
        <taxon>Micromonosporales</taxon>
        <taxon>Micromonosporaceae</taxon>
        <taxon>Actinocatenispora</taxon>
    </lineage>
</organism>
<proteinExistence type="predicted"/>
<feature type="transmembrane region" description="Helical" evidence="1">
    <location>
        <begin position="6"/>
        <end position="23"/>
    </location>
</feature>
<keyword evidence="3" id="KW-1185">Reference proteome</keyword>
<dbReference type="AlphaFoldDB" id="A0A8J3J4P0"/>
<dbReference type="EMBL" id="BOMB01000016">
    <property type="protein sequence ID" value="GID12085.1"/>
    <property type="molecule type" value="Genomic_DNA"/>
</dbReference>
<feature type="transmembrane region" description="Helical" evidence="1">
    <location>
        <begin position="30"/>
        <end position="48"/>
    </location>
</feature>
<keyword evidence="1" id="KW-1133">Transmembrane helix</keyword>
<name>A0A8J3J4P0_9ACTN</name>
<sequence>MRQDMVTVAIVVLAVGFVLVRQFTVRRVTAAQFLWVVVLLGIGFVPPGPGRATVAGAGLLAVGTVLSAALGLARGAVMPLWRAADGTVVRRGDVRILLLWLATIVARLLVSGVAVVGFGEPVLVGALWLGFGVTLGAQQIVLLRRARRLPKSAAAPADPLVRSARD</sequence>
<dbReference type="Proteomes" id="UP000612808">
    <property type="component" value="Unassembled WGS sequence"/>
</dbReference>
<dbReference type="RefSeq" id="WP_203658068.1">
    <property type="nucleotide sequence ID" value="NZ_BAAAZM010000009.1"/>
</dbReference>
<keyword evidence="1" id="KW-0472">Membrane</keyword>